<proteinExistence type="predicted"/>
<dbReference type="STRING" id="478744.SAMN05444359_14413"/>
<protein>
    <submittedName>
        <fullName evidence="2">Uncharacterized protein</fullName>
    </submittedName>
</protein>
<dbReference type="RefSeq" id="WP_090173495.1">
    <property type="nucleotide sequence ID" value="NZ_FOFB01000044.1"/>
</dbReference>
<name>A0A1H9P939_9BACT</name>
<evidence type="ECO:0000313" key="2">
    <source>
        <dbReference type="EMBL" id="SER44716.1"/>
    </source>
</evidence>
<reference evidence="3" key="1">
    <citation type="submission" date="2016-10" db="EMBL/GenBank/DDBJ databases">
        <authorList>
            <person name="Varghese N."/>
            <person name="Submissions S."/>
        </authorList>
    </citation>
    <scope>NUCLEOTIDE SEQUENCE [LARGE SCALE GENOMIC DNA]</scope>
    <source>
        <strain evidence="3">DSM 24740</strain>
    </source>
</reference>
<dbReference type="AlphaFoldDB" id="A0A1H9P939"/>
<dbReference type="Proteomes" id="UP000199021">
    <property type="component" value="Unassembled WGS sequence"/>
</dbReference>
<evidence type="ECO:0000313" key="3">
    <source>
        <dbReference type="Proteomes" id="UP000199021"/>
    </source>
</evidence>
<organism evidence="2 3">
    <name type="scientific">Neolewinella agarilytica</name>
    <dbReference type="NCBI Taxonomy" id="478744"/>
    <lineage>
        <taxon>Bacteria</taxon>
        <taxon>Pseudomonadati</taxon>
        <taxon>Bacteroidota</taxon>
        <taxon>Saprospiria</taxon>
        <taxon>Saprospirales</taxon>
        <taxon>Lewinellaceae</taxon>
        <taxon>Neolewinella</taxon>
    </lineage>
</organism>
<dbReference type="OrthoDB" id="1494378at2"/>
<evidence type="ECO:0000256" key="1">
    <source>
        <dbReference type="SAM" id="Phobius"/>
    </source>
</evidence>
<dbReference type="InParanoid" id="A0A1H9P939"/>
<keyword evidence="3" id="KW-1185">Reference proteome</keyword>
<keyword evidence="1" id="KW-0812">Transmembrane</keyword>
<keyword evidence="1" id="KW-1133">Transmembrane helix</keyword>
<sequence>MKKTPPYRKIGGIFSAILIALLVYARFALQAELEGWVLGLAICCAVVVLLMAILEIGLLVTDYRKGHLFPLRNTSLYLAIFTVVALPVLAAYKALFAGGIDFWVFLYPVLMFILPQSVMNVRLNDVLLETKTGVGEPVAIPLFSIQSVKEEADGVTILTNEEKEVVLLRQYFFAGDFARMRNQLMGLNASTDSSAPSLNKDAGDWSAYQGVAGFGVPAEREEE</sequence>
<keyword evidence="1" id="KW-0472">Membrane</keyword>
<feature type="transmembrane region" description="Helical" evidence="1">
    <location>
        <begin position="75"/>
        <end position="96"/>
    </location>
</feature>
<feature type="transmembrane region" description="Helical" evidence="1">
    <location>
        <begin position="102"/>
        <end position="121"/>
    </location>
</feature>
<dbReference type="EMBL" id="FOFB01000044">
    <property type="protein sequence ID" value="SER44716.1"/>
    <property type="molecule type" value="Genomic_DNA"/>
</dbReference>
<accession>A0A1H9P939</accession>
<feature type="transmembrane region" description="Helical" evidence="1">
    <location>
        <begin position="35"/>
        <end position="54"/>
    </location>
</feature>
<feature type="transmembrane region" description="Helical" evidence="1">
    <location>
        <begin position="12"/>
        <end position="29"/>
    </location>
</feature>
<gene>
    <name evidence="2" type="ORF">SAMN05444359_14413</name>
</gene>